<protein>
    <submittedName>
        <fullName evidence="1">DUF4283 domain-containing protein</fullName>
    </submittedName>
</protein>
<reference evidence="2" key="1">
    <citation type="journal article" date="2023" name="Hortic. Res.">
        <title>A chromosome-level phased genome enabling allele-level studies in sweet orange: a case study on citrus Huanglongbing tolerance.</title>
        <authorList>
            <person name="Wu B."/>
            <person name="Yu Q."/>
            <person name="Deng Z."/>
            <person name="Duan Y."/>
            <person name="Luo F."/>
            <person name="Gmitter F. Jr."/>
        </authorList>
    </citation>
    <scope>NUCLEOTIDE SEQUENCE [LARGE SCALE GENOMIC DNA]</scope>
    <source>
        <strain evidence="2">cv. Valencia</strain>
    </source>
</reference>
<gene>
    <name evidence="1" type="ORF">KPL71_014394</name>
</gene>
<sequence length="269" mass="31169">MWFLSVQTIFTPFLSHRKVHAQLMKPWQYTVVVKLLGRRIGYRTLCNRLETIWSSTQGFSVIDLENDYYLVRFRTERDVEFALTQGPWTILGHYLTVKPWTPHFDISAAVIEYVIAWIRLPGMALHYYNKKILRMLGQIFGRVSKIDYNTESASRGKFAHLAVEIDPNKPLISQFLLDGKLQKVEYEGLPNISFLCGKYGHSKDICPNRTEEDHALGNQPHLDGANESVEMNSNWVNDLSFRGLESQVTCCFNWSWIQNRQLGAVVQDH</sequence>
<evidence type="ECO:0000313" key="1">
    <source>
        <dbReference type="EMBL" id="KAH9751694.1"/>
    </source>
</evidence>
<accession>A0ACB8KBB5</accession>
<comment type="caution">
    <text evidence="1">The sequence shown here is derived from an EMBL/GenBank/DDBJ whole genome shotgun (WGS) entry which is preliminary data.</text>
</comment>
<keyword evidence="2" id="KW-1185">Reference proteome</keyword>
<dbReference type="Proteomes" id="UP000829398">
    <property type="component" value="Chromosome 5"/>
</dbReference>
<evidence type="ECO:0000313" key="2">
    <source>
        <dbReference type="Proteomes" id="UP000829398"/>
    </source>
</evidence>
<dbReference type="EMBL" id="CM039174">
    <property type="protein sequence ID" value="KAH9751694.1"/>
    <property type="molecule type" value="Genomic_DNA"/>
</dbReference>
<organism evidence="1 2">
    <name type="scientific">Citrus sinensis</name>
    <name type="common">Sweet orange</name>
    <name type="synonym">Citrus aurantium var. sinensis</name>
    <dbReference type="NCBI Taxonomy" id="2711"/>
    <lineage>
        <taxon>Eukaryota</taxon>
        <taxon>Viridiplantae</taxon>
        <taxon>Streptophyta</taxon>
        <taxon>Embryophyta</taxon>
        <taxon>Tracheophyta</taxon>
        <taxon>Spermatophyta</taxon>
        <taxon>Magnoliopsida</taxon>
        <taxon>eudicotyledons</taxon>
        <taxon>Gunneridae</taxon>
        <taxon>Pentapetalae</taxon>
        <taxon>rosids</taxon>
        <taxon>malvids</taxon>
        <taxon>Sapindales</taxon>
        <taxon>Rutaceae</taxon>
        <taxon>Aurantioideae</taxon>
        <taxon>Citrus</taxon>
    </lineage>
</organism>
<proteinExistence type="predicted"/>
<name>A0ACB8KBB5_CITSI</name>